<dbReference type="GO" id="GO:0004180">
    <property type="term" value="F:carboxypeptidase activity"/>
    <property type="evidence" value="ECO:0007669"/>
    <property type="project" value="UniProtKB-KW"/>
</dbReference>
<proteinExistence type="predicted"/>
<evidence type="ECO:0000313" key="4">
    <source>
        <dbReference type="EMBL" id="SNS84841.1"/>
    </source>
</evidence>
<gene>
    <name evidence="4" type="ORF">SAMN05216252_10999</name>
</gene>
<keyword evidence="4" id="KW-0121">Carboxypeptidase</keyword>
<feature type="chain" id="PRO_5012647358" evidence="2">
    <location>
        <begin position="34"/>
        <end position="455"/>
    </location>
</feature>
<feature type="region of interest" description="Disordered" evidence="1">
    <location>
        <begin position="33"/>
        <end position="95"/>
    </location>
</feature>
<feature type="signal peptide" evidence="2">
    <location>
        <begin position="1"/>
        <end position="33"/>
    </location>
</feature>
<dbReference type="SUPFAM" id="SSF56601">
    <property type="entry name" value="beta-lactamase/transpeptidase-like"/>
    <property type="match status" value="1"/>
</dbReference>
<evidence type="ECO:0000313" key="5">
    <source>
        <dbReference type="Proteomes" id="UP000198280"/>
    </source>
</evidence>
<dbReference type="EMBL" id="FZOF01000009">
    <property type="protein sequence ID" value="SNS84841.1"/>
    <property type="molecule type" value="Genomic_DNA"/>
</dbReference>
<dbReference type="PANTHER" id="PTHR46825">
    <property type="entry name" value="D-ALANYL-D-ALANINE-CARBOXYPEPTIDASE/ENDOPEPTIDASE AMPH"/>
    <property type="match status" value="1"/>
</dbReference>
<dbReference type="Proteomes" id="UP000198280">
    <property type="component" value="Unassembled WGS sequence"/>
</dbReference>
<accession>A0A239HUA2</accession>
<protein>
    <submittedName>
        <fullName evidence="4">D-alanyl-D-alanine carboxypeptidase</fullName>
    </submittedName>
</protein>
<feature type="compositionally biased region" description="Low complexity" evidence="1">
    <location>
        <begin position="68"/>
        <end position="92"/>
    </location>
</feature>
<dbReference type="PANTHER" id="PTHR46825:SF7">
    <property type="entry name" value="D-ALANYL-D-ALANINE CARBOXYPEPTIDASE"/>
    <property type="match status" value="1"/>
</dbReference>
<dbReference type="Pfam" id="PF00144">
    <property type="entry name" value="Beta-lactamase"/>
    <property type="match status" value="1"/>
</dbReference>
<keyword evidence="5" id="KW-1185">Reference proteome</keyword>
<dbReference type="InterPro" id="IPR050491">
    <property type="entry name" value="AmpC-like"/>
</dbReference>
<feature type="region of interest" description="Disordered" evidence="1">
    <location>
        <begin position="298"/>
        <end position="319"/>
    </location>
</feature>
<keyword evidence="4" id="KW-0645">Protease</keyword>
<dbReference type="PROSITE" id="PS51257">
    <property type="entry name" value="PROKAR_LIPOPROTEIN"/>
    <property type="match status" value="1"/>
</dbReference>
<name>A0A239HUA2_9ACTN</name>
<dbReference type="OrthoDB" id="5177574at2"/>
<dbReference type="Gene3D" id="3.40.710.10">
    <property type="entry name" value="DD-peptidase/beta-lactamase superfamily"/>
    <property type="match status" value="1"/>
</dbReference>
<evidence type="ECO:0000259" key="3">
    <source>
        <dbReference type="Pfam" id="PF00144"/>
    </source>
</evidence>
<evidence type="ECO:0000256" key="1">
    <source>
        <dbReference type="SAM" id="MobiDB-lite"/>
    </source>
</evidence>
<dbReference type="InterPro" id="IPR012338">
    <property type="entry name" value="Beta-lactam/transpept-like"/>
</dbReference>
<evidence type="ECO:0000256" key="2">
    <source>
        <dbReference type="SAM" id="SignalP"/>
    </source>
</evidence>
<organism evidence="4 5">
    <name type="scientific">Actinacidiphila glaucinigra</name>
    <dbReference type="NCBI Taxonomy" id="235986"/>
    <lineage>
        <taxon>Bacteria</taxon>
        <taxon>Bacillati</taxon>
        <taxon>Actinomycetota</taxon>
        <taxon>Actinomycetes</taxon>
        <taxon>Kitasatosporales</taxon>
        <taxon>Streptomycetaceae</taxon>
        <taxon>Actinacidiphila</taxon>
    </lineage>
</organism>
<keyword evidence="4" id="KW-0378">Hydrolase</keyword>
<sequence length="455" mass="47444">MTHPCARPPRFRSTVRRALATALAAAALPTALACGGPADTTRAPEGSRTATSAPASPVARAEEPGRTAGPSSASPASASPAQASPSGSPAGGDFPALSGEVVGKLDGALEDTLKKTGVPGVSVGLWAEGKGSYVRALGVADRKSKARMSPDLYMRIGSETKTFTVTALLTLVDQKKAGLDDPVSRYVDGVPGGDGITLRQLAEMRSGLYNYTDDPNFQKALKADPDREFVPAELLAYAFQHPSPSGPGSRFQYSNTNTVLLGLVIEKASGLPFGDYLQRNVLDPAKLKHTVLPAGRAFPNPHAHGYTRQTKDGKEADATDWNPSWAWAAGAMISDQQDLQAWARIVADGTLLGKATQAQRTTFRPTSYPGIGYGLGLFDNHGWIGHNGSLPGYQSTAVYLPGAKATMVVLLNTDTAVGGSEPSSLFAEAITKIVTPAHVYAFPPTNGTGTSPSSS</sequence>
<dbReference type="RefSeq" id="WP_089225320.1">
    <property type="nucleotide sequence ID" value="NZ_FZOF01000009.1"/>
</dbReference>
<reference evidence="4 5" key="1">
    <citation type="submission" date="2017-06" db="EMBL/GenBank/DDBJ databases">
        <authorList>
            <person name="Kim H.J."/>
            <person name="Triplett B.A."/>
        </authorList>
    </citation>
    <scope>NUCLEOTIDE SEQUENCE [LARGE SCALE GENOMIC DNA]</scope>
    <source>
        <strain evidence="4 5">CGMCC 4.1858</strain>
    </source>
</reference>
<dbReference type="AlphaFoldDB" id="A0A239HUA2"/>
<dbReference type="InterPro" id="IPR001466">
    <property type="entry name" value="Beta-lactam-related"/>
</dbReference>
<keyword evidence="2" id="KW-0732">Signal</keyword>
<feature type="domain" description="Beta-lactamase-related" evidence="3">
    <location>
        <begin position="106"/>
        <end position="415"/>
    </location>
</feature>